<dbReference type="Proteomes" id="UP000240883">
    <property type="component" value="Unassembled WGS sequence"/>
</dbReference>
<evidence type="ECO:0000313" key="2">
    <source>
        <dbReference type="EMBL" id="PSN71884.1"/>
    </source>
</evidence>
<keyword evidence="3" id="KW-1185">Reference proteome</keyword>
<accession>A0A2T2P2H9</accession>
<feature type="signal peptide" evidence="1">
    <location>
        <begin position="1"/>
        <end position="18"/>
    </location>
</feature>
<dbReference type="EMBL" id="KZ678130">
    <property type="protein sequence ID" value="PSN71884.1"/>
    <property type="molecule type" value="Genomic_DNA"/>
</dbReference>
<dbReference type="STRING" id="1448308.A0A2T2P2H9"/>
<keyword evidence="1" id="KW-0732">Signal</keyword>
<organism evidence="2 3">
    <name type="scientific">Corynespora cassiicola Philippines</name>
    <dbReference type="NCBI Taxonomy" id="1448308"/>
    <lineage>
        <taxon>Eukaryota</taxon>
        <taxon>Fungi</taxon>
        <taxon>Dikarya</taxon>
        <taxon>Ascomycota</taxon>
        <taxon>Pezizomycotina</taxon>
        <taxon>Dothideomycetes</taxon>
        <taxon>Pleosporomycetidae</taxon>
        <taxon>Pleosporales</taxon>
        <taxon>Corynesporascaceae</taxon>
        <taxon>Corynespora</taxon>
    </lineage>
</organism>
<protein>
    <submittedName>
        <fullName evidence="2">Uncharacterized protein</fullName>
    </submittedName>
</protein>
<evidence type="ECO:0000256" key="1">
    <source>
        <dbReference type="SAM" id="SignalP"/>
    </source>
</evidence>
<gene>
    <name evidence="2" type="ORF">BS50DRAFT_583508</name>
</gene>
<sequence length="158" mass="16842">MKYATVAALFTLLATAAAMPAKNLAVRDDDIDTPDAPEWDDAIPDVDTNNDGIDDSDVQLCTGPNYTGECVAIEVADNQCQQLPQQFLRNLGSFRPEGGVLCRLTYTADTCTPHGDAFVYPDTGAPDLHNFVDANGQTVDAGSQATSFVCQECDTCAD</sequence>
<name>A0A2T2P2H9_CORCC</name>
<dbReference type="AlphaFoldDB" id="A0A2T2P2H9"/>
<dbReference type="OrthoDB" id="2910287at2759"/>
<feature type="chain" id="PRO_5015662075" evidence="1">
    <location>
        <begin position="19"/>
        <end position="158"/>
    </location>
</feature>
<evidence type="ECO:0000313" key="3">
    <source>
        <dbReference type="Proteomes" id="UP000240883"/>
    </source>
</evidence>
<proteinExistence type="predicted"/>
<reference evidence="2 3" key="1">
    <citation type="journal article" date="2018" name="Front. Microbiol.">
        <title>Genome-Wide Analysis of Corynespora cassiicola Leaf Fall Disease Putative Effectors.</title>
        <authorList>
            <person name="Lopez D."/>
            <person name="Ribeiro S."/>
            <person name="Label P."/>
            <person name="Fumanal B."/>
            <person name="Venisse J.S."/>
            <person name="Kohler A."/>
            <person name="de Oliveira R.R."/>
            <person name="Labutti K."/>
            <person name="Lipzen A."/>
            <person name="Lail K."/>
            <person name="Bauer D."/>
            <person name="Ohm R.A."/>
            <person name="Barry K.W."/>
            <person name="Spatafora J."/>
            <person name="Grigoriev I.V."/>
            <person name="Martin F.M."/>
            <person name="Pujade-Renaud V."/>
        </authorList>
    </citation>
    <scope>NUCLEOTIDE SEQUENCE [LARGE SCALE GENOMIC DNA]</scope>
    <source>
        <strain evidence="2 3">Philippines</strain>
    </source>
</reference>